<dbReference type="EMBL" id="CP002299">
    <property type="protein sequence ID" value="ADP78766.1"/>
    <property type="molecule type" value="Genomic_DNA"/>
</dbReference>
<keyword evidence="1" id="KW-0812">Transmembrane</keyword>
<sequence>MVGAPEGPAAEVTGDVDELVDGVADVPETGSDASSAEEPQRAKLLRPRQIRPTEAVLAVAVVALLVAATLVGARVSSGHKAKAPVARATTSVRAAAPPAQIAGDAVLNCSLLTGLSGWKASSDTGHVQLTRVSGPPSPAGLPTAADVVSPGPTGKWAMVLIALREPVAYFQVGSTYRMQLWERDVTGSGAGLILVLANQNYRARPTTASMDAAHKDTDWHLVSRTFVATAPGGEDTGLYVQLPTDQAFHYQLTGASVVPVVVPAVPRVDGPPAQVVSFDGPAGSPPNPAQWNREVGGNGWGNGELETYTRSVSNAQQDGAGHLVITARRETKTGPDGIRRDYTSARINTQGKVVVQPGSYVESTIDVPVGDGVWSAFWLIGSNFPQVGWPASGELNVMEVAGADTTWVHTAAHMAAVGDPRQLEEFGWGDAGGSTDLGPDLRARPHSYGVYFDGQTVRFYIDRKEHMAVWAQDAQTAGWDWPFGKPESLVLNIAVGAGDPTNTPFPQTMTVGPISIWQGGTPF</sequence>
<evidence type="ECO:0000256" key="1">
    <source>
        <dbReference type="SAM" id="Phobius"/>
    </source>
</evidence>
<dbReference type="SUPFAM" id="SSF49899">
    <property type="entry name" value="Concanavalin A-like lectins/glucanases"/>
    <property type="match status" value="1"/>
</dbReference>
<dbReference type="PANTHER" id="PTHR10963">
    <property type="entry name" value="GLYCOSYL HYDROLASE-RELATED"/>
    <property type="match status" value="1"/>
</dbReference>
<dbReference type="OrthoDB" id="9809583at2"/>
<dbReference type="HOGENOM" id="CLU_520490_0_0_11"/>
<dbReference type="Pfam" id="PF00722">
    <property type="entry name" value="Glyco_hydro_16"/>
    <property type="match status" value="1"/>
</dbReference>
<dbReference type="Gene3D" id="2.60.120.200">
    <property type="match status" value="1"/>
</dbReference>
<dbReference type="KEGG" id="fri:FraEuI1c_0688"/>
<keyword evidence="1" id="KW-1133">Transmembrane helix</keyword>
<feature type="transmembrane region" description="Helical" evidence="1">
    <location>
        <begin position="55"/>
        <end position="73"/>
    </location>
</feature>
<organism evidence="3 4">
    <name type="scientific">Pseudofrankia inefficax (strain DSM 45817 / CECT 9037 / DDB 130130 / EuI1c)</name>
    <name type="common">Frankia inefficax</name>
    <dbReference type="NCBI Taxonomy" id="298654"/>
    <lineage>
        <taxon>Bacteria</taxon>
        <taxon>Bacillati</taxon>
        <taxon>Actinomycetota</taxon>
        <taxon>Actinomycetes</taxon>
        <taxon>Frankiales</taxon>
        <taxon>Frankiaceae</taxon>
        <taxon>Pseudofrankia</taxon>
    </lineage>
</organism>
<dbReference type="eggNOG" id="COG2273">
    <property type="taxonomic scope" value="Bacteria"/>
</dbReference>
<keyword evidence="3" id="KW-0378">Hydrolase</keyword>
<dbReference type="RefSeq" id="WP_013421888.1">
    <property type="nucleotide sequence ID" value="NC_014666.1"/>
</dbReference>
<keyword evidence="1" id="KW-0472">Membrane</keyword>
<dbReference type="GO" id="GO:0004553">
    <property type="term" value="F:hydrolase activity, hydrolyzing O-glycosyl compounds"/>
    <property type="evidence" value="ECO:0007669"/>
    <property type="project" value="InterPro"/>
</dbReference>
<dbReference type="CAZy" id="GH16">
    <property type="family name" value="Glycoside Hydrolase Family 16"/>
</dbReference>
<dbReference type="PROSITE" id="PS51762">
    <property type="entry name" value="GH16_2"/>
    <property type="match status" value="1"/>
</dbReference>
<dbReference type="CDD" id="cd08023">
    <property type="entry name" value="GH16_laminarinase_like"/>
    <property type="match status" value="1"/>
</dbReference>
<evidence type="ECO:0000313" key="3">
    <source>
        <dbReference type="EMBL" id="ADP78766.1"/>
    </source>
</evidence>
<dbReference type="InterPro" id="IPR050546">
    <property type="entry name" value="Glycosyl_Hydrlase_16"/>
</dbReference>
<gene>
    <name evidence="3" type="ordered locus">FraEuI1c_0688</name>
</gene>
<dbReference type="GO" id="GO:0009251">
    <property type="term" value="P:glucan catabolic process"/>
    <property type="evidence" value="ECO:0007669"/>
    <property type="project" value="TreeGrafter"/>
</dbReference>
<dbReference type="Proteomes" id="UP000002484">
    <property type="component" value="Chromosome"/>
</dbReference>
<dbReference type="InterPro" id="IPR000757">
    <property type="entry name" value="Beta-glucanase-like"/>
</dbReference>
<dbReference type="STRING" id="298654.FraEuI1c_0688"/>
<keyword evidence="4" id="KW-1185">Reference proteome</keyword>
<dbReference type="InterPro" id="IPR013320">
    <property type="entry name" value="ConA-like_dom_sf"/>
</dbReference>
<evidence type="ECO:0000259" key="2">
    <source>
        <dbReference type="PROSITE" id="PS51762"/>
    </source>
</evidence>
<reference evidence="3 4" key="1">
    <citation type="submission" date="2010-10" db="EMBL/GenBank/DDBJ databases">
        <title>Complete sequence of Frankia sp. EuI1c.</title>
        <authorList>
            <consortium name="US DOE Joint Genome Institute"/>
            <person name="Lucas S."/>
            <person name="Copeland A."/>
            <person name="Lapidus A."/>
            <person name="Cheng J.-F."/>
            <person name="Bruce D."/>
            <person name="Goodwin L."/>
            <person name="Pitluck S."/>
            <person name="Chertkov O."/>
            <person name="Detter J.C."/>
            <person name="Han C."/>
            <person name="Tapia R."/>
            <person name="Land M."/>
            <person name="Hauser L."/>
            <person name="Jeffries C."/>
            <person name="Kyrpides N."/>
            <person name="Ivanova N."/>
            <person name="Mikhailova N."/>
            <person name="Beauchemin N."/>
            <person name="Sen A."/>
            <person name="Sur S.A."/>
            <person name="Gtari M."/>
            <person name="Wall L."/>
            <person name="Tisa L."/>
            <person name="Woyke T."/>
        </authorList>
    </citation>
    <scope>NUCLEOTIDE SEQUENCE [LARGE SCALE GENOMIC DNA]</scope>
    <source>
        <strain evidence="4">DSM 45817 / CECT 9037 / EuI1c</strain>
    </source>
</reference>
<accession>E3ITK9</accession>
<dbReference type="InParanoid" id="E3ITK9"/>
<dbReference type="PANTHER" id="PTHR10963:SF24">
    <property type="entry name" value="GLYCOSIDASE C21B10.07-RELATED"/>
    <property type="match status" value="1"/>
</dbReference>
<feature type="domain" description="GH16" evidence="2">
    <location>
        <begin position="278"/>
        <end position="522"/>
    </location>
</feature>
<proteinExistence type="predicted"/>
<dbReference type="AlphaFoldDB" id="E3ITK9"/>
<name>E3ITK9_PSEI1</name>
<evidence type="ECO:0000313" key="4">
    <source>
        <dbReference type="Proteomes" id="UP000002484"/>
    </source>
</evidence>
<protein>
    <submittedName>
        <fullName evidence="3">Glycoside hydrolase family 16</fullName>
    </submittedName>
</protein>